<accession>A0A455M8B9</accession>
<reference evidence="1 2" key="1">
    <citation type="journal article" date="2019" name="PLoS ONE">
        <title>Mycobacteriophage CRB2 defines a new subcluster in mycobacteriophage classification.</title>
        <authorList>
            <person name="Suarez C.A."/>
            <person name="Franceschelli J.J."/>
            <person name="Morbidoni H.R."/>
        </authorList>
    </citation>
    <scope>NUCLEOTIDE SEQUENCE [LARGE SCALE GENOMIC DNA]</scope>
</reference>
<protein>
    <submittedName>
        <fullName evidence="1">Uncharacterized protein</fullName>
    </submittedName>
</protein>
<keyword evidence="2" id="KW-1185">Reference proteome</keyword>
<gene>
    <name evidence="1" type="ORF">CRB2_65</name>
</gene>
<proteinExistence type="predicted"/>
<evidence type="ECO:0000313" key="1">
    <source>
        <dbReference type="EMBL" id="AYP70051.1"/>
    </source>
</evidence>
<name>A0A455M8B9_9CAUD</name>
<organism evidence="1 2">
    <name type="scientific">Mycobacterium phage CRB2</name>
    <dbReference type="NCBI Taxonomy" id="2483623"/>
    <lineage>
        <taxon>Viruses</taxon>
        <taxon>Duplodnaviria</taxon>
        <taxon>Heunggongvirae</taxon>
        <taxon>Uroviricota</taxon>
        <taxon>Caudoviricetes</taxon>
        <taxon>Bclasvirinae</taxon>
        <taxon>Quesadillavirus</taxon>
        <taxon>Quesadillavirus CRB2</taxon>
    </lineage>
</organism>
<dbReference type="EMBL" id="MK059749">
    <property type="protein sequence ID" value="AYP70051.1"/>
    <property type="molecule type" value="Genomic_DNA"/>
</dbReference>
<dbReference type="Proteomes" id="UP000292006">
    <property type="component" value="Segment"/>
</dbReference>
<evidence type="ECO:0000313" key="2">
    <source>
        <dbReference type="Proteomes" id="UP000292006"/>
    </source>
</evidence>
<sequence>MTTTKRKGVGPTKKARRATETVYDETLAEFSRALDSHLHRPAGFAEAVLELHRIRRTRAILRERRSEIFSRLREHAERGNTFVRISDTEAYELRRTTPAAQTVTKTVTSAAAVKAGAGLWEAARVITPYVQVKSPVGAVPDLPLPAMPEVPPSGVSLAGAVAAYRSVPKDAELRNQEEEIITALEKIAADAGWDGEPVTFGDGWVVGLRRKEYSSDQLKANDPAAWDALATPVIKGGHSRLYLAKVNAAGEASEEWAD</sequence>